<dbReference type="VEuPathDB" id="VectorBase:AMIN014370"/>
<accession>A0A182WNU4</accession>
<proteinExistence type="predicted"/>
<reference evidence="2" key="1">
    <citation type="submission" date="2013-03" db="EMBL/GenBank/DDBJ databases">
        <title>The Genome Sequence of Anopheles minimus MINIMUS1.</title>
        <authorList>
            <consortium name="The Broad Institute Genomics Platform"/>
            <person name="Neafsey D.E."/>
            <person name="Walton C."/>
            <person name="Walker B."/>
            <person name="Young S.K."/>
            <person name="Zeng Q."/>
            <person name="Gargeya S."/>
            <person name="Fitzgerald M."/>
            <person name="Haas B."/>
            <person name="Abouelleil A."/>
            <person name="Allen A.W."/>
            <person name="Alvarado L."/>
            <person name="Arachchi H.M."/>
            <person name="Berlin A.M."/>
            <person name="Chapman S.B."/>
            <person name="Gainer-Dewar J."/>
            <person name="Goldberg J."/>
            <person name="Griggs A."/>
            <person name="Gujja S."/>
            <person name="Hansen M."/>
            <person name="Howarth C."/>
            <person name="Imamovic A."/>
            <person name="Ireland A."/>
            <person name="Larimer J."/>
            <person name="McCowan C."/>
            <person name="Murphy C."/>
            <person name="Pearson M."/>
            <person name="Poon T.W."/>
            <person name="Priest M."/>
            <person name="Roberts A."/>
            <person name="Saif S."/>
            <person name="Shea T."/>
            <person name="Sisk P."/>
            <person name="Sykes S."/>
            <person name="Wortman J."/>
            <person name="Nusbaum C."/>
            <person name="Birren B."/>
        </authorList>
    </citation>
    <scope>NUCLEOTIDE SEQUENCE [LARGE SCALE GENOMIC DNA]</scope>
    <source>
        <strain evidence="2">MINIMUS1</strain>
    </source>
</reference>
<evidence type="ECO:0000313" key="1">
    <source>
        <dbReference type="EnsemblMetazoa" id="AMIN014370-PA"/>
    </source>
</evidence>
<dbReference type="EnsemblMetazoa" id="AMIN014370-RA">
    <property type="protein sequence ID" value="AMIN014370-PA"/>
    <property type="gene ID" value="AMIN014370"/>
</dbReference>
<protein>
    <submittedName>
        <fullName evidence="1">Uncharacterized protein</fullName>
    </submittedName>
</protein>
<reference evidence="1" key="2">
    <citation type="submission" date="2020-05" db="UniProtKB">
        <authorList>
            <consortium name="EnsemblMetazoa"/>
        </authorList>
    </citation>
    <scope>IDENTIFICATION</scope>
    <source>
        <strain evidence="1">MINIMUS1</strain>
    </source>
</reference>
<name>A0A182WNU4_9DIPT</name>
<dbReference type="AlphaFoldDB" id="A0A182WNU4"/>
<sequence length="34" mass="4081">MVYFVLIRHLFPSFTLVLRRNCEKIQGLIETNTK</sequence>
<evidence type="ECO:0000313" key="2">
    <source>
        <dbReference type="Proteomes" id="UP000075920"/>
    </source>
</evidence>
<organism evidence="1 2">
    <name type="scientific">Anopheles minimus</name>
    <dbReference type="NCBI Taxonomy" id="112268"/>
    <lineage>
        <taxon>Eukaryota</taxon>
        <taxon>Metazoa</taxon>
        <taxon>Ecdysozoa</taxon>
        <taxon>Arthropoda</taxon>
        <taxon>Hexapoda</taxon>
        <taxon>Insecta</taxon>
        <taxon>Pterygota</taxon>
        <taxon>Neoptera</taxon>
        <taxon>Endopterygota</taxon>
        <taxon>Diptera</taxon>
        <taxon>Nematocera</taxon>
        <taxon>Culicoidea</taxon>
        <taxon>Culicidae</taxon>
        <taxon>Anophelinae</taxon>
        <taxon>Anopheles</taxon>
    </lineage>
</organism>
<keyword evidence="2" id="KW-1185">Reference proteome</keyword>
<dbReference type="Proteomes" id="UP000075920">
    <property type="component" value="Unassembled WGS sequence"/>
</dbReference>